<sequence>MLRCPDHCFLPRDPEPLPSLSLPLHASRSTTTPPLPSAPPYSFAAVPGNAPLTPSDVPSDTPPRLSTSCRQLKRGRRPKTSTHPQAPAASSETLHLTRTGQTSAPESGPATHPPYAHHRHLASNRNTLTSMPHLFDNYALQTSPITTTILHSSLYTTIRAGRHISATSLPRLAHLSNHTPHHLQGSFVTTPIYDGTRDRSHILYTSY</sequence>
<reference evidence="2 3" key="1">
    <citation type="submission" date="2015-01" db="EMBL/GenBank/DDBJ databases">
        <title>Genome of allotetraploid Gossypium barbadense reveals genomic plasticity and fiber elongation in cotton evolution.</title>
        <authorList>
            <person name="Chen X."/>
            <person name="Liu X."/>
            <person name="Zhao B."/>
            <person name="Zheng H."/>
            <person name="Hu Y."/>
            <person name="Lu G."/>
            <person name="Yang C."/>
            <person name="Chen J."/>
            <person name="Shan C."/>
            <person name="Zhang L."/>
            <person name="Zhou Y."/>
            <person name="Wang L."/>
            <person name="Guo W."/>
            <person name="Bai Y."/>
            <person name="Ruan J."/>
            <person name="Shangguan X."/>
            <person name="Mao Y."/>
            <person name="Jiang J."/>
            <person name="Zhu Y."/>
            <person name="Lei J."/>
            <person name="Kang H."/>
            <person name="Chen S."/>
            <person name="He X."/>
            <person name="Wang R."/>
            <person name="Wang Y."/>
            <person name="Chen J."/>
            <person name="Wang L."/>
            <person name="Yu S."/>
            <person name="Wang B."/>
            <person name="Wei J."/>
            <person name="Song S."/>
            <person name="Lu X."/>
            <person name="Gao Z."/>
            <person name="Gu W."/>
            <person name="Deng X."/>
            <person name="Ma D."/>
            <person name="Wang S."/>
            <person name="Liang W."/>
            <person name="Fang L."/>
            <person name="Cai C."/>
            <person name="Zhu X."/>
            <person name="Zhou B."/>
            <person name="Zhang Y."/>
            <person name="Chen Z."/>
            <person name="Xu S."/>
            <person name="Zhu R."/>
            <person name="Wang S."/>
            <person name="Zhang T."/>
            <person name="Zhao G."/>
        </authorList>
    </citation>
    <scope>NUCLEOTIDE SEQUENCE [LARGE SCALE GENOMIC DNA]</scope>
    <source>
        <strain evidence="3">cv. Xinhai21</strain>
        <tissue evidence="2">Leaf</tissue>
    </source>
</reference>
<organism evidence="2 3">
    <name type="scientific">Gossypium barbadense</name>
    <name type="common">Sea Island cotton</name>
    <name type="synonym">Hibiscus barbadensis</name>
    <dbReference type="NCBI Taxonomy" id="3634"/>
    <lineage>
        <taxon>Eukaryota</taxon>
        <taxon>Viridiplantae</taxon>
        <taxon>Streptophyta</taxon>
        <taxon>Embryophyta</taxon>
        <taxon>Tracheophyta</taxon>
        <taxon>Spermatophyta</taxon>
        <taxon>Magnoliopsida</taxon>
        <taxon>eudicotyledons</taxon>
        <taxon>Gunneridae</taxon>
        <taxon>Pentapetalae</taxon>
        <taxon>rosids</taxon>
        <taxon>malvids</taxon>
        <taxon>Malvales</taxon>
        <taxon>Malvaceae</taxon>
        <taxon>Malvoideae</taxon>
        <taxon>Gossypium</taxon>
    </lineage>
</organism>
<feature type="compositionally biased region" description="Polar residues" evidence="1">
    <location>
        <begin position="81"/>
        <end position="105"/>
    </location>
</feature>
<proteinExistence type="predicted"/>
<accession>A0A2P5XAI5</accession>
<feature type="compositionally biased region" description="Basic and acidic residues" evidence="1">
    <location>
        <begin position="1"/>
        <end position="15"/>
    </location>
</feature>
<protein>
    <submittedName>
        <fullName evidence="2">Uncharacterized protein</fullName>
    </submittedName>
</protein>
<dbReference type="AlphaFoldDB" id="A0A2P5XAI5"/>
<feature type="compositionally biased region" description="Low complexity" evidence="1">
    <location>
        <begin position="18"/>
        <end position="32"/>
    </location>
</feature>
<evidence type="ECO:0000256" key="1">
    <source>
        <dbReference type="SAM" id="MobiDB-lite"/>
    </source>
</evidence>
<evidence type="ECO:0000313" key="3">
    <source>
        <dbReference type="Proteomes" id="UP000239757"/>
    </source>
</evidence>
<feature type="compositionally biased region" description="Basic residues" evidence="1">
    <location>
        <begin position="71"/>
        <end position="80"/>
    </location>
</feature>
<dbReference type="Proteomes" id="UP000239757">
    <property type="component" value="Unassembled WGS sequence"/>
</dbReference>
<gene>
    <name evidence="2" type="ORF">GOBAR_AA20331</name>
</gene>
<feature type="region of interest" description="Disordered" evidence="1">
    <location>
        <begin position="1"/>
        <end position="117"/>
    </location>
</feature>
<dbReference type="EMBL" id="KZ665313">
    <property type="protein sequence ID" value="PPS00332.1"/>
    <property type="molecule type" value="Genomic_DNA"/>
</dbReference>
<name>A0A2P5XAI5_GOSBA</name>
<evidence type="ECO:0000313" key="2">
    <source>
        <dbReference type="EMBL" id="PPS00332.1"/>
    </source>
</evidence>